<evidence type="ECO:0000313" key="2">
    <source>
        <dbReference type="Proteomes" id="UP001550210"/>
    </source>
</evidence>
<name>A0ABV2V1W7_9ACTN</name>
<dbReference type="EMBL" id="JBEXPZ010000033">
    <property type="protein sequence ID" value="MET9847817.1"/>
    <property type="molecule type" value="Genomic_DNA"/>
</dbReference>
<evidence type="ECO:0000313" key="1">
    <source>
        <dbReference type="EMBL" id="MET9847817.1"/>
    </source>
</evidence>
<reference evidence="1 2" key="1">
    <citation type="submission" date="2024-06" db="EMBL/GenBank/DDBJ databases">
        <title>The Natural Products Discovery Center: Release of the First 8490 Sequenced Strains for Exploring Actinobacteria Biosynthetic Diversity.</title>
        <authorList>
            <person name="Kalkreuter E."/>
            <person name="Kautsar S.A."/>
            <person name="Yang D."/>
            <person name="Bader C.D."/>
            <person name="Teijaro C.N."/>
            <person name="Fluegel L."/>
            <person name="Davis C.M."/>
            <person name="Simpson J.R."/>
            <person name="Lauterbach L."/>
            <person name="Steele A.D."/>
            <person name="Gui C."/>
            <person name="Meng S."/>
            <person name="Li G."/>
            <person name="Viehrig K."/>
            <person name="Ye F."/>
            <person name="Su P."/>
            <person name="Kiefer A.F."/>
            <person name="Nichols A."/>
            <person name="Cepeda A.J."/>
            <person name="Yan W."/>
            <person name="Fan B."/>
            <person name="Jiang Y."/>
            <person name="Adhikari A."/>
            <person name="Zheng C.-J."/>
            <person name="Schuster L."/>
            <person name="Cowan T.M."/>
            <person name="Smanski M.J."/>
            <person name="Chevrette M.G."/>
            <person name="De Carvalho L.P.S."/>
            <person name="Shen B."/>
        </authorList>
    </citation>
    <scope>NUCLEOTIDE SEQUENCE [LARGE SCALE GENOMIC DNA]</scope>
    <source>
        <strain evidence="1 2">NPDC006434</strain>
    </source>
</reference>
<comment type="caution">
    <text evidence="1">The sequence shown here is derived from an EMBL/GenBank/DDBJ whole genome shotgun (WGS) entry which is preliminary data.</text>
</comment>
<proteinExistence type="predicted"/>
<accession>A0ABV2V1W7</accession>
<gene>
    <name evidence="1" type="ORF">ABZZ21_25365</name>
</gene>
<organism evidence="1 2">
    <name type="scientific">Streptomyces ossamyceticus</name>
    <dbReference type="NCBI Taxonomy" id="249581"/>
    <lineage>
        <taxon>Bacteria</taxon>
        <taxon>Bacillati</taxon>
        <taxon>Actinomycetota</taxon>
        <taxon>Actinomycetes</taxon>
        <taxon>Kitasatosporales</taxon>
        <taxon>Streptomycetaceae</taxon>
        <taxon>Streptomyces</taxon>
    </lineage>
</organism>
<dbReference type="RefSeq" id="WP_355399296.1">
    <property type="nucleotide sequence ID" value="NZ_JBEGHN010000060.1"/>
</dbReference>
<protein>
    <submittedName>
        <fullName evidence="1">Uncharacterized protein</fullName>
    </submittedName>
</protein>
<sequence length="50" mass="5429">MLILGPNRTFLSYIAEVLPALGEVGVRQSTVMDEIAVGHRRGRRAGGHAR</sequence>
<dbReference type="Proteomes" id="UP001550210">
    <property type="component" value="Unassembled WGS sequence"/>
</dbReference>
<keyword evidence="2" id="KW-1185">Reference proteome</keyword>